<protein>
    <submittedName>
        <fullName evidence="2">PTS system fructose-specific EIIABC component</fullName>
    </submittedName>
</protein>
<proteinExistence type="predicted"/>
<dbReference type="RefSeq" id="WP_145065155.1">
    <property type="nucleotide sequence ID" value="NZ_CP036287.1"/>
</dbReference>
<dbReference type="CDD" id="cd00211">
    <property type="entry name" value="PTS_IIA_fru"/>
    <property type="match status" value="1"/>
</dbReference>
<keyword evidence="3" id="KW-1185">Reference proteome</keyword>
<organism evidence="2 3">
    <name type="scientific">Engelhardtia mirabilis</name>
    <dbReference type="NCBI Taxonomy" id="2528011"/>
    <lineage>
        <taxon>Bacteria</taxon>
        <taxon>Pseudomonadati</taxon>
        <taxon>Planctomycetota</taxon>
        <taxon>Planctomycetia</taxon>
        <taxon>Planctomycetia incertae sedis</taxon>
        <taxon>Engelhardtia</taxon>
    </lineage>
</organism>
<dbReference type="KEGG" id="pbap:Pla133_22750"/>
<dbReference type="InterPro" id="IPR051541">
    <property type="entry name" value="PTS_SugarTrans_NitroReg"/>
</dbReference>
<dbReference type="Gene3D" id="3.40.930.10">
    <property type="entry name" value="Mannitol-specific EII, Chain A"/>
    <property type="match status" value="1"/>
</dbReference>
<sequence length="156" mass="17100">MRLSELLRQEDLLVPLEAVDKWDAIARLVAHLVKCGRIPEDARGELLELVLARERSMSTGMEHGIAIPHAAVDALDELVACMGVVQSPEGLAFEAIDARPSYLVVVLLIPRAQKLLHIRTLADVARVLRQESVRQGLLSAPNSQGAWKVLDEAEAD</sequence>
<dbReference type="EMBL" id="CP036287">
    <property type="protein sequence ID" value="QDU67197.1"/>
    <property type="molecule type" value="Genomic_DNA"/>
</dbReference>
<dbReference type="SUPFAM" id="SSF55804">
    <property type="entry name" value="Phoshotransferase/anion transport protein"/>
    <property type="match status" value="1"/>
</dbReference>
<dbReference type="PROSITE" id="PS51094">
    <property type="entry name" value="PTS_EIIA_TYPE_2"/>
    <property type="match status" value="1"/>
</dbReference>
<gene>
    <name evidence="2" type="primary">fruA</name>
    <name evidence="2" type="ORF">Pla133_22750</name>
</gene>
<dbReference type="Proteomes" id="UP000316921">
    <property type="component" value="Chromosome"/>
</dbReference>
<dbReference type="GO" id="GO:0030295">
    <property type="term" value="F:protein kinase activator activity"/>
    <property type="evidence" value="ECO:0007669"/>
    <property type="project" value="TreeGrafter"/>
</dbReference>
<dbReference type="InterPro" id="IPR002178">
    <property type="entry name" value="PTS_EIIA_type-2_dom"/>
</dbReference>
<feature type="domain" description="PTS EIIA type-2" evidence="1">
    <location>
        <begin position="5"/>
        <end position="153"/>
    </location>
</feature>
<dbReference type="PANTHER" id="PTHR47738:SF1">
    <property type="entry name" value="NITROGEN REGULATORY PROTEIN"/>
    <property type="match status" value="1"/>
</dbReference>
<dbReference type="Pfam" id="PF00359">
    <property type="entry name" value="PTS_EIIA_2"/>
    <property type="match status" value="1"/>
</dbReference>
<evidence type="ECO:0000313" key="3">
    <source>
        <dbReference type="Proteomes" id="UP000316921"/>
    </source>
</evidence>
<evidence type="ECO:0000313" key="2">
    <source>
        <dbReference type="EMBL" id="QDU67197.1"/>
    </source>
</evidence>
<evidence type="ECO:0000259" key="1">
    <source>
        <dbReference type="PROSITE" id="PS51094"/>
    </source>
</evidence>
<name>A0A518BJP6_9BACT</name>
<dbReference type="PANTHER" id="PTHR47738">
    <property type="entry name" value="PTS SYSTEM FRUCTOSE-LIKE EIIA COMPONENT-RELATED"/>
    <property type="match status" value="1"/>
</dbReference>
<accession>A0A518BJP6</accession>
<dbReference type="InterPro" id="IPR016152">
    <property type="entry name" value="PTrfase/Anion_transptr"/>
</dbReference>
<reference evidence="2 3" key="1">
    <citation type="submission" date="2019-02" db="EMBL/GenBank/DDBJ databases">
        <title>Deep-cultivation of Planctomycetes and their phenomic and genomic characterization uncovers novel biology.</title>
        <authorList>
            <person name="Wiegand S."/>
            <person name="Jogler M."/>
            <person name="Boedeker C."/>
            <person name="Pinto D."/>
            <person name="Vollmers J."/>
            <person name="Rivas-Marin E."/>
            <person name="Kohn T."/>
            <person name="Peeters S.H."/>
            <person name="Heuer A."/>
            <person name="Rast P."/>
            <person name="Oberbeckmann S."/>
            <person name="Bunk B."/>
            <person name="Jeske O."/>
            <person name="Meyerdierks A."/>
            <person name="Storesund J.E."/>
            <person name="Kallscheuer N."/>
            <person name="Luecker S."/>
            <person name="Lage O.M."/>
            <person name="Pohl T."/>
            <person name="Merkel B.J."/>
            <person name="Hornburger P."/>
            <person name="Mueller R.-W."/>
            <person name="Bruemmer F."/>
            <person name="Labrenz M."/>
            <person name="Spormann A.M."/>
            <person name="Op den Camp H."/>
            <person name="Overmann J."/>
            <person name="Amann R."/>
            <person name="Jetten M.S.M."/>
            <person name="Mascher T."/>
            <person name="Medema M.H."/>
            <person name="Devos D.P."/>
            <person name="Kaster A.-K."/>
            <person name="Ovreas L."/>
            <person name="Rohde M."/>
            <person name="Galperin M.Y."/>
            <person name="Jogler C."/>
        </authorList>
    </citation>
    <scope>NUCLEOTIDE SEQUENCE [LARGE SCALE GENOMIC DNA]</scope>
    <source>
        <strain evidence="2 3">Pla133</strain>
    </source>
</reference>
<dbReference type="AlphaFoldDB" id="A0A518BJP6"/>